<accession>A0A369Q9Z4</accession>
<dbReference type="Gene3D" id="3.40.50.12580">
    <property type="match status" value="1"/>
</dbReference>
<reference evidence="1 2" key="1">
    <citation type="submission" date="2018-04" db="EMBL/GenBank/DDBJ databases">
        <title>Altererythrobacter sp. HME9302 genome sequencing and assembly.</title>
        <authorList>
            <person name="Kang H."/>
            <person name="Kim H."/>
            <person name="Joh K."/>
        </authorList>
    </citation>
    <scope>NUCLEOTIDE SEQUENCE [LARGE SCALE GENOMIC DNA]</scope>
    <source>
        <strain evidence="1 2">HME9302</strain>
    </source>
</reference>
<proteinExistence type="predicted"/>
<evidence type="ECO:0008006" key="3">
    <source>
        <dbReference type="Google" id="ProtNLM"/>
    </source>
</evidence>
<dbReference type="AlphaFoldDB" id="A0A369Q9Z4"/>
<name>A0A369Q9Z4_9SPHN</name>
<gene>
    <name evidence="1" type="ORF">HME9302_01266</name>
</gene>
<dbReference type="OrthoDB" id="8437129at2"/>
<sequence length="393" mass="43643">MSTQRRTVLFLYNHDAAHQAAHIAGVMGALAESRPELDVLAATGSPAIETQVRSLITPAQGGAIRWVDLSLPGWMNGALALLNKLAPVIRLARLRRHIALFETADLIVSPERTCLRVRRKLRRGMGNTAPRFVFIPHGAGDRSVSYHPELAQFDYFLLSGQKVADEMVAHGLAAPDQCRLIGYAKFDAVGNGGPRKLFDNDLPTIVYNPHFDPHLSSWYDTGPAFLRWVATQQGRFNCVFAPHVMLFRKKLHISPEYKTARRRPEIPAEALAADNILIDTNSPALFDMTYTNSGDIYVGDVSSQVYEFLRRPRPVVFIDAAGQGADAYQFWQNGPVVTSASDLAEQLADWRETGARFREAQERLFAYTMDIRPERSAAQRGADALAELVDAKS</sequence>
<keyword evidence="2" id="KW-1185">Reference proteome</keyword>
<comment type="caution">
    <text evidence="1">The sequence shown here is derived from an EMBL/GenBank/DDBJ whole genome shotgun (WGS) entry which is preliminary data.</text>
</comment>
<dbReference type="InterPro" id="IPR043148">
    <property type="entry name" value="TagF_C"/>
</dbReference>
<dbReference type="RefSeq" id="WP_115366306.1">
    <property type="nucleotide sequence ID" value="NZ_QBKA01000002.1"/>
</dbReference>
<protein>
    <recommendedName>
        <fullName evidence="3">Glycerophosphotransferase</fullName>
    </recommendedName>
</protein>
<organism evidence="1 2">
    <name type="scientific">Alteripontixanthobacter maritimus</name>
    <dbReference type="NCBI Taxonomy" id="2161824"/>
    <lineage>
        <taxon>Bacteria</taxon>
        <taxon>Pseudomonadati</taxon>
        <taxon>Pseudomonadota</taxon>
        <taxon>Alphaproteobacteria</taxon>
        <taxon>Sphingomonadales</taxon>
        <taxon>Erythrobacteraceae</taxon>
        <taxon>Alteripontixanthobacter</taxon>
    </lineage>
</organism>
<evidence type="ECO:0000313" key="2">
    <source>
        <dbReference type="Proteomes" id="UP000253727"/>
    </source>
</evidence>
<dbReference type="EMBL" id="QBKA01000002">
    <property type="protein sequence ID" value="RDC60067.1"/>
    <property type="molecule type" value="Genomic_DNA"/>
</dbReference>
<dbReference type="Proteomes" id="UP000253727">
    <property type="component" value="Unassembled WGS sequence"/>
</dbReference>
<evidence type="ECO:0000313" key="1">
    <source>
        <dbReference type="EMBL" id="RDC60067.1"/>
    </source>
</evidence>